<dbReference type="RefSeq" id="WP_203761365.1">
    <property type="nucleotide sequence ID" value="NZ_BAAABO010000029.1"/>
</dbReference>
<accession>A0ABQ3Y0C3</accession>
<dbReference type="Proteomes" id="UP000609879">
    <property type="component" value="Unassembled WGS sequence"/>
</dbReference>
<reference evidence="1 2" key="1">
    <citation type="submission" date="2021-01" db="EMBL/GenBank/DDBJ databases">
        <title>Whole genome shotgun sequence of Actinoplanes deccanensis NBRC 13994.</title>
        <authorList>
            <person name="Komaki H."/>
            <person name="Tamura T."/>
        </authorList>
    </citation>
    <scope>NUCLEOTIDE SEQUENCE [LARGE SCALE GENOMIC DNA]</scope>
    <source>
        <strain evidence="1 2">NBRC 13994</strain>
    </source>
</reference>
<evidence type="ECO:0000313" key="1">
    <source>
        <dbReference type="EMBL" id="GID73446.1"/>
    </source>
</evidence>
<comment type="caution">
    <text evidence="1">The sequence shown here is derived from an EMBL/GenBank/DDBJ whole genome shotgun (WGS) entry which is preliminary data.</text>
</comment>
<proteinExistence type="predicted"/>
<protein>
    <submittedName>
        <fullName evidence="1">Uncharacterized protein</fullName>
    </submittedName>
</protein>
<evidence type="ECO:0000313" key="2">
    <source>
        <dbReference type="Proteomes" id="UP000609879"/>
    </source>
</evidence>
<name>A0ABQ3Y0C3_9ACTN</name>
<dbReference type="EMBL" id="BOMI01000033">
    <property type="protein sequence ID" value="GID73446.1"/>
    <property type="molecule type" value="Genomic_DNA"/>
</dbReference>
<sequence>MSRFDMIRDMAAADPVKADELARTVQLPVRVLPLGEVGTLTGVASDGWALVALPGQQHPHHLPWDALAEEGLCRVEMWEVVDGRPDDAPRLLGTTTWERLHDDVRRRGGRRRNNLFDFPAGDRVVRYRATPIASEEGL</sequence>
<organism evidence="1 2">
    <name type="scientific">Paractinoplanes deccanensis</name>
    <dbReference type="NCBI Taxonomy" id="113561"/>
    <lineage>
        <taxon>Bacteria</taxon>
        <taxon>Bacillati</taxon>
        <taxon>Actinomycetota</taxon>
        <taxon>Actinomycetes</taxon>
        <taxon>Micromonosporales</taxon>
        <taxon>Micromonosporaceae</taxon>
        <taxon>Paractinoplanes</taxon>
    </lineage>
</organism>
<keyword evidence="2" id="KW-1185">Reference proteome</keyword>
<gene>
    <name evidence="1" type="ORF">Ade02nite_20870</name>
</gene>